<evidence type="ECO:0000313" key="3">
    <source>
        <dbReference type="Proteomes" id="UP001521222"/>
    </source>
</evidence>
<dbReference type="EMBL" id="JAKIXB020000027">
    <property type="protein sequence ID" value="KAL1596878.1"/>
    <property type="molecule type" value="Genomic_DNA"/>
</dbReference>
<comment type="caution">
    <text evidence="2">The sequence shown here is derived from an EMBL/GenBank/DDBJ whole genome shotgun (WGS) entry which is preliminary data.</text>
</comment>
<organism evidence="2 3">
    <name type="scientific">Nothophoma quercina</name>
    <dbReference type="NCBI Taxonomy" id="749835"/>
    <lineage>
        <taxon>Eukaryota</taxon>
        <taxon>Fungi</taxon>
        <taxon>Dikarya</taxon>
        <taxon>Ascomycota</taxon>
        <taxon>Pezizomycotina</taxon>
        <taxon>Dothideomycetes</taxon>
        <taxon>Pleosporomycetidae</taxon>
        <taxon>Pleosporales</taxon>
        <taxon>Pleosporineae</taxon>
        <taxon>Didymellaceae</taxon>
        <taxon>Nothophoma</taxon>
    </lineage>
</organism>
<name>A0ABR3QXZ0_9PLEO</name>
<keyword evidence="3" id="KW-1185">Reference proteome</keyword>
<evidence type="ECO:0000256" key="1">
    <source>
        <dbReference type="SAM" id="MobiDB-lite"/>
    </source>
</evidence>
<proteinExistence type="predicted"/>
<evidence type="ECO:0000313" key="2">
    <source>
        <dbReference type="EMBL" id="KAL1596878.1"/>
    </source>
</evidence>
<sequence>MPSPAAGTPRVGTPGSVVRRRPVGITITPTLVKNAEKGKGKKIGHQKEEVESAAEASTGRKRVLKSKPKPKMREATPSDDSSNDDFAPDPGSPTANKRRRTKVFQENDGDSDTRSPLVKSADDTEVSAKPPRGEVPPANKPPSDMTTDELLAHHGVNTPANPYKAHIMSRHEPVVSNPVIQIPEAVKRGFKPRPTAEEIQKNIQGKVRHKLGLLLPEPRNAGDE</sequence>
<gene>
    <name evidence="2" type="ORF">SLS59_007619</name>
</gene>
<dbReference type="Proteomes" id="UP001521222">
    <property type="component" value="Unassembled WGS sequence"/>
</dbReference>
<reference evidence="2 3" key="1">
    <citation type="submission" date="2024-02" db="EMBL/GenBank/DDBJ databases">
        <title>De novo assembly and annotation of 12 fungi associated with fruit tree decline syndrome in Ontario, Canada.</title>
        <authorList>
            <person name="Sulman M."/>
            <person name="Ellouze W."/>
            <person name="Ilyukhin E."/>
        </authorList>
    </citation>
    <scope>NUCLEOTIDE SEQUENCE [LARGE SCALE GENOMIC DNA]</scope>
    <source>
        <strain evidence="2 3">M97-236</strain>
    </source>
</reference>
<feature type="compositionally biased region" description="Basic residues" evidence="1">
    <location>
        <begin position="59"/>
        <end position="70"/>
    </location>
</feature>
<protein>
    <submittedName>
        <fullName evidence="2">Uncharacterized protein</fullName>
    </submittedName>
</protein>
<accession>A0ABR3QXZ0</accession>
<feature type="region of interest" description="Disordered" evidence="1">
    <location>
        <begin position="1"/>
        <end position="148"/>
    </location>
</feature>